<dbReference type="Proteomes" id="UP001516464">
    <property type="component" value="Unassembled WGS sequence"/>
</dbReference>
<dbReference type="Pfam" id="PF02765">
    <property type="entry name" value="POT1"/>
    <property type="match status" value="1"/>
</dbReference>
<dbReference type="SUPFAM" id="SSF50249">
    <property type="entry name" value="Nucleic acid-binding proteins"/>
    <property type="match status" value="2"/>
</dbReference>
<evidence type="ECO:0000256" key="4">
    <source>
        <dbReference type="ARBA" id="ARBA00023125"/>
    </source>
</evidence>
<evidence type="ECO:0000259" key="5">
    <source>
        <dbReference type="SMART" id="SM00976"/>
    </source>
</evidence>
<evidence type="ECO:0000256" key="1">
    <source>
        <dbReference type="ARBA" id="ARBA00004574"/>
    </source>
</evidence>
<dbReference type="InterPro" id="IPR011564">
    <property type="entry name" value="Telomer_end-bd_POT1/Cdc13"/>
</dbReference>
<accession>A0ABQ7HZ34</accession>
<keyword evidence="3" id="KW-0779">Telomere</keyword>
<sequence>MNSFSKNNTISPIMILAGTLMGIEGSNLIINSDGKIYNLIISSNIPRAKMGDLIIINNISQLDSSTIRLDPPMRVEIIQPSDYKALFDNSLFLDSVVPIAMMRPQVYHHVYGVIVDWLDPIKSRGTDFVTTIDIIDPSTPNSLTVKMFTRRLDFNRQYSIGDIVNIKKIKLISRRISITDHNNEVEILSREGEEISTNLPMAIQKYIYLLRKYYLDNKYKYIRIKQISELEGKEYCDVCGMIIGKQIETNNLVILKLVDYTINDKIKVDNNFNEYPNNMVLIIKLWGKHVKLGLECNINEYYRIKNIRLDELNATMIGYISDSQSARVMKLNENHPTVKKIKALKIKFENKNMSTNNIAHFNTPEHFKNLELVEVKDIREDNRFRKVRMRIAIKMHTPFQGMIYYKCTDCQKIYRTNYLKEDCNLKEEKILKLLVYDKTGECILICKNQLVDLILGNRKYIRHTFMEVAVLIKEKLYLIDINVN</sequence>
<evidence type="ECO:0000256" key="3">
    <source>
        <dbReference type="ARBA" id="ARBA00022895"/>
    </source>
</evidence>
<dbReference type="Gene3D" id="2.40.50.140">
    <property type="entry name" value="Nucleic acid-binding proteins"/>
    <property type="match status" value="2"/>
</dbReference>
<keyword evidence="7" id="KW-1185">Reference proteome</keyword>
<protein>
    <recommendedName>
        <fullName evidence="5">Telomeric single stranded DNA binding POT1/Cdc13 domain-containing protein</fullName>
    </recommendedName>
</protein>
<keyword evidence="2" id="KW-0158">Chromosome</keyword>
<feature type="domain" description="Telomeric single stranded DNA binding POT1/Cdc13" evidence="5">
    <location>
        <begin position="96"/>
        <end position="215"/>
    </location>
</feature>
<gene>
    <name evidence="6" type="ORF">TCON_1419</name>
</gene>
<organism evidence="6 7">
    <name type="scientific">Astathelohania contejeani</name>
    <dbReference type="NCBI Taxonomy" id="164912"/>
    <lineage>
        <taxon>Eukaryota</taxon>
        <taxon>Fungi</taxon>
        <taxon>Fungi incertae sedis</taxon>
        <taxon>Microsporidia</taxon>
        <taxon>Astathelohaniidae</taxon>
        <taxon>Astathelohania</taxon>
    </lineage>
</organism>
<name>A0ABQ7HZ34_9MICR</name>
<comment type="subcellular location">
    <subcellularLocation>
        <location evidence="1">Chromosome</location>
        <location evidence="1">Telomere</location>
    </subcellularLocation>
</comment>
<evidence type="ECO:0000313" key="7">
    <source>
        <dbReference type="Proteomes" id="UP001516464"/>
    </source>
</evidence>
<keyword evidence="4" id="KW-0238">DNA-binding</keyword>
<evidence type="ECO:0000313" key="6">
    <source>
        <dbReference type="EMBL" id="KAF7683371.1"/>
    </source>
</evidence>
<dbReference type="SMART" id="SM00976">
    <property type="entry name" value="Telo_bind"/>
    <property type="match status" value="1"/>
</dbReference>
<proteinExistence type="predicted"/>
<dbReference type="PANTHER" id="PTHR14513:SF0">
    <property type="entry name" value="PROTECTION OF TELOMERES PROTEIN 1"/>
    <property type="match status" value="1"/>
</dbReference>
<dbReference type="PANTHER" id="PTHR14513">
    <property type="entry name" value="PROTECTION OF TELOMERES 1"/>
    <property type="match status" value="1"/>
</dbReference>
<comment type="caution">
    <text evidence="6">The sequence shown here is derived from an EMBL/GenBank/DDBJ whole genome shotgun (WGS) entry which is preliminary data.</text>
</comment>
<dbReference type="InterPro" id="IPR012340">
    <property type="entry name" value="NA-bd_OB-fold"/>
</dbReference>
<reference evidence="6 7" key="1">
    <citation type="submission" date="2019-01" db="EMBL/GenBank/DDBJ databases">
        <title>Genomes sequencing and comparative genomics of infectious freshwater microsporidia, Cucumispora dikerogammari and Thelohania contejeani.</title>
        <authorList>
            <person name="Cormier A."/>
            <person name="Giraud I."/>
            <person name="Wattier R."/>
            <person name="Teixeira M."/>
            <person name="Grandjean F."/>
            <person name="Rigaud T."/>
            <person name="Cordaux R."/>
        </authorList>
    </citation>
    <scope>NUCLEOTIDE SEQUENCE [LARGE SCALE GENOMIC DNA]</scope>
    <source>
        <strain evidence="6">T1</strain>
        <tissue evidence="6">Spores</tissue>
    </source>
</reference>
<dbReference type="InterPro" id="IPR028389">
    <property type="entry name" value="POT1"/>
</dbReference>
<dbReference type="EMBL" id="SBIQ01000094">
    <property type="protein sequence ID" value="KAF7683371.1"/>
    <property type="molecule type" value="Genomic_DNA"/>
</dbReference>
<evidence type="ECO:0000256" key="2">
    <source>
        <dbReference type="ARBA" id="ARBA00022454"/>
    </source>
</evidence>